<gene>
    <name evidence="2" type="ORF">HU200_056810</name>
</gene>
<name>A0A835AC97_9POAL</name>
<evidence type="ECO:0000256" key="1">
    <source>
        <dbReference type="SAM" id="MobiDB-lite"/>
    </source>
</evidence>
<dbReference type="EMBL" id="JACEFO010002392">
    <property type="protein sequence ID" value="KAF8661851.1"/>
    <property type="molecule type" value="Genomic_DNA"/>
</dbReference>
<feature type="region of interest" description="Disordered" evidence="1">
    <location>
        <begin position="204"/>
        <end position="235"/>
    </location>
</feature>
<keyword evidence="3" id="KW-1185">Reference proteome</keyword>
<accession>A0A835AC97</accession>
<dbReference type="OrthoDB" id="692041at2759"/>
<evidence type="ECO:0000313" key="2">
    <source>
        <dbReference type="EMBL" id="KAF8661851.1"/>
    </source>
</evidence>
<dbReference type="Proteomes" id="UP000636709">
    <property type="component" value="Unassembled WGS sequence"/>
</dbReference>
<sequence length="377" mass="40179">MAKDKGKSILTAPPMNTSSKLWPHRDEPHGCDGDGDGCAFDLNTWPLHHAPRRGERCRLCTSCILLSQRSLYCCCCFLIVTSPSSDYDHDDPLMGPPSPTVTCHICREAIVHLGCLYPAGEGGVFVCPACVAAEEGRLFTYAPPCREPLDERGARIILLGARMALALLNRDAAAARAEAERKARVAVEARGKAYRALSVAYDLDKQDRPAPPPGEGATGKSIVVDTPPQRHKDHLVPSEEGISEAIVEDTLLVHRYGMPPPPMAALAIGRGCATAAAAAAMAHADGAESSHSTPPWPWSEATTMATAGCSMANASPPRTTLNLFGVQEMAMVAAEAARTISPPALRTLELFPAKKAGASGSKMSRTLQLFEDDDEEM</sequence>
<comment type="caution">
    <text evidence="2">The sequence shown here is derived from an EMBL/GenBank/DDBJ whole genome shotgun (WGS) entry which is preliminary data.</text>
</comment>
<protein>
    <submittedName>
        <fullName evidence="2">Uncharacterized protein</fullName>
    </submittedName>
</protein>
<dbReference type="AlphaFoldDB" id="A0A835AC97"/>
<reference evidence="2" key="1">
    <citation type="submission" date="2020-07" db="EMBL/GenBank/DDBJ databases">
        <title>Genome sequence and genetic diversity analysis of an under-domesticated orphan crop, white fonio (Digitaria exilis).</title>
        <authorList>
            <person name="Bennetzen J.L."/>
            <person name="Chen S."/>
            <person name="Ma X."/>
            <person name="Wang X."/>
            <person name="Yssel A.E.J."/>
            <person name="Chaluvadi S.R."/>
            <person name="Johnson M."/>
            <person name="Gangashetty P."/>
            <person name="Hamidou F."/>
            <person name="Sanogo M.D."/>
            <person name="Zwaenepoel A."/>
            <person name="Wallace J."/>
            <person name="Van De Peer Y."/>
            <person name="Van Deynze A."/>
        </authorList>
    </citation>
    <scope>NUCLEOTIDE SEQUENCE</scope>
    <source>
        <tissue evidence="2">Leaves</tissue>
    </source>
</reference>
<dbReference type="PANTHER" id="PTHR34451:SF18">
    <property type="entry name" value="OS01G0292300 PROTEIN"/>
    <property type="match status" value="1"/>
</dbReference>
<dbReference type="PANTHER" id="PTHR34451">
    <property type="entry name" value="PHD FINGER FAMILY PROTEIN"/>
    <property type="match status" value="1"/>
</dbReference>
<organism evidence="2 3">
    <name type="scientific">Digitaria exilis</name>
    <dbReference type="NCBI Taxonomy" id="1010633"/>
    <lineage>
        <taxon>Eukaryota</taxon>
        <taxon>Viridiplantae</taxon>
        <taxon>Streptophyta</taxon>
        <taxon>Embryophyta</taxon>
        <taxon>Tracheophyta</taxon>
        <taxon>Spermatophyta</taxon>
        <taxon>Magnoliopsida</taxon>
        <taxon>Liliopsida</taxon>
        <taxon>Poales</taxon>
        <taxon>Poaceae</taxon>
        <taxon>PACMAD clade</taxon>
        <taxon>Panicoideae</taxon>
        <taxon>Panicodae</taxon>
        <taxon>Paniceae</taxon>
        <taxon>Anthephorinae</taxon>
        <taxon>Digitaria</taxon>
    </lineage>
</organism>
<proteinExistence type="predicted"/>
<evidence type="ECO:0000313" key="3">
    <source>
        <dbReference type="Proteomes" id="UP000636709"/>
    </source>
</evidence>